<evidence type="ECO:0000259" key="1">
    <source>
        <dbReference type="Pfam" id="PF00534"/>
    </source>
</evidence>
<dbReference type="Pfam" id="PF00534">
    <property type="entry name" value="Glycos_transf_1"/>
    <property type="match status" value="1"/>
</dbReference>
<evidence type="ECO:0000313" key="3">
    <source>
        <dbReference type="Proteomes" id="UP000698924"/>
    </source>
</evidence>
<dbReference type="Proteomes" id="UP000698924">
    <property type="component" value="Unassembled WGS sequence"/>
</dbReference>
<name>A0AA40ZU21_9BACT</name>
<sequence length="393" mass="46165">MKSIIYIIWSERLNVQRGGVHRIIHILMQYLPKYGYMVRYLYTEDTYQTFHLYDADIEKEITIPLSGMRQYLIDNHCDLLIGQDGGFFSKLSELVAEWKIPGMKYITEFHNSILLMEKVFSRHYWHWVSNMPTTPIHVKWLARLRLLMYPLWLKRCRQSVLDNFLVNYRVADILILLSKYEIPEIQKLTGTDLLRCKVINNPLSWEKVADAKILQQKKKQVLIVSRLYNPEKRIDRALKIWKILEQRGFVDWKLIIVGAGVHEEYLQGLSEELALKNVTFTGRQDPIPYYRDAALFMMTSAVEGWGLTLTESMQTGVVPIAFDSYPALHDIITDGYDGCIIPDDDLEAYADCMVELMCNRENRERIAKNGLESCRRFEINRIVEQWVKLIESL</sequence>
<dbReference type="AlphaFoldDB" id="A0AA40ZU21"/>
<gene>
    <name evidence="2" type="ORF">H6D15_08645</name>
</gene>
<protein>
    <submittedName>
        <fullName evidence="2">Glycosyltransferase</fullName>
    </submittedName>
</protein>
<dbReference type="EMBL" id="JACJMO010000010">
    <property type="protein sequence ID" value="MBM6857664.1"/>
    <property type="molecule type" value="Genomic_DNA"/>
</dbReference>
<reference evidence="2 3" key="1">
    <citation type="journal article" date="2021" name="Sci. Rep.">
        <title>The distribution of antibiotic resistance genes in chicken gut microbiota commensals.</title>
        <authorList>
            <person name="Juricova H."/>
            <person name="Matiasovicova J."/>
            <person name="Kubasova T."/>
            <person name="Cejkova D."/>
            <person name="Rychlik I."/>
        </authorList>
    </citation>
    <scope>NUCLEOTIDE SEQUENCE [LARGE SCALE GENOMIC DNA]</scope>
    <source>
        <strain evidence="2 3">An421</strain>
    </source>
</reference>
<dbReference type="PANTHER" id="PTHR12526">
    <property type="entry name" value="GLYCOSYLTRANSFERASE"/>
    <property type="match status" value="1"/>
</dbReference>
<dbReference type="GO" id="GO:0016757">
    <property type="term" value="F:glycosyltransferase activity"/>
    <property type="evidence" value="ECO:0007669"/>
    <property type="project" value="InterPro"/>
</dbReference>
<keyword evidence="3" id="KW-1185">Reference proteome</keyword>
<dbReference type="Gene3D" id="3.40.50.2000">
    <property type="entry name" value="Glycogen Phosphorylase B"/>
    <property type="match status" value="2"/>
</dbReference>
<feature type="domain" description="Glycosyl transferase family 1" evidence="1">
    <location>
        <begin position="214"/>
        <end position="370"/>
    </location>
</feature>
<comment type="caution">
    <text evidence="2">The sequence shown here is derived from an EMBL/GenBank/DDBJ whole genome shotgun (WGS) entry which is preliminary data.</text>
</comment>
<proteinExistence type="predicted"/>
<organism evidence="2 3">
    <name type="scientific">Caecibacteroides pullorum</name>
    <dbReference type="NCBI Taxonomy" id="2725562"/>
    <lineage>
        <taxon>Bacteria</taxon>
        <taxon>Pseudomonadati</taxon>
        <taxon>Bacteroidota</taxon>
        <taxon>Bacteroidia</taxon>
        <taxon>Bacteroidales</taxon>
        <taxon>Bacteroidaceae</taxon>
        <taxon>Caecibacteroides</taxon>
    </lineage>
</organism>
<dbReference type="InterPro" id="IPR001296">
    <property type="entry name" value="Glyco_trans_1"/>
</dbReference>
<dbReference type="SUPFAM" id="SSF53756">
    <property type="entry name" value="UDP-Glycosyltransferase/glycogen phosphorylase"/>
    <property type="match status" value="1"/>
</dbReference>
<dbReference type="PANTHER" id="PTHR12526:SF628">
    <property type="entry name" value="MANNOSYLGLUCOSYLGLYCERATE SYNTHASE"/>
    <property type="match status" value="1"/>
</dbReference>
<accession>A0AA40ZU21</accession>
<evidence type="ECO:0000313" key="2">
    <source>
        <dbReference type="EMBL" id="MBM6857664.1"/>
    </source>
</evidence>
<dbReference type="RefSeq" id="WP_204971793.1">
    <property type="nucleotide sequence ID" value="NZ_JAAZTS010000011.1"/>
</dbReference>